<dbReference type="InterPro" id="IPR012312">
    <property type="entry name" value="Hemerythrin-like"/>
</dbReference>
<evidence type="ECO:0000259" key="1">
    <source>
        <dbReference type="Pfam" id="PF01814"/>
    </source>
</evidence>
<organism evidence="2 3">
    <name type="scientific">Mesonia profundi</name>
    <dbReference type="NCBI Taxonomy" id="3070998"/>
    <lineage>
        <taxon>Bacteria</taxon>
        <taxon>Pseudomonadati</taxon>
        <taxon>Bacteroidota</taxon>
        <taxon>Flavobacteriia</taxon>
        <taxon>Flavobacteriales</taxon>
        <taxon>Flavobacteriaceae</taxon>
        <taxon>Mesonia</taxon>
    </lineage>
</organism>
<dbReference type="Pfam" id="PF01814">
    <property type="entry name" value="Hemerythrin"/>
    <property type="match status" value="1"/>
</dbReference>
<protein>
    <submittedName>
        <fullName evidence="2">Hemerythrin domain-containing protein</fullName>
    </submittedName>
</protein>
<comment type="caution">
    <text evidence="2">The sequence shown here is derived from an EMBL/GenBank/DDBJ whole genome shotgun (WGS) entry which is preliminary data.</text>
</comment>
<feature type="domain" description="Hemerythrin-like" evidence="1">
    <location>
        <begin position="40"/>
        <end position="122"/>
    </location>
</feature>
<dbReference type="RefSeq" id="WP_308865470.1">
    <property type="nucleotide sequence ID" value="NZ_JAVHUL010000046.1"/>
</dbReference>
<sequence>MEKPKPIKRHEALQPLSRQHHFGLLFSWKIRKGFAKEISISRMKAYADWFFEKEIQPHFRLEEEFVFPVLGPENPLIERALQEHQEIKALFEDTKEPSKSLSILEEKLKDHIRFEERTLFNKIQEAATISEMEKIDEIHLQISTPDEYTDAFWEN</sequence>
<evidence type="ECO:0000313" key="2">
    <source>
        <dbReference type="EMBL" id="MDQ7918475.1"/>
    </source>
</evidence>
<reference evidence="2 3" key="1">
    <citation type="submission" date="2023-08" db="EMBL/GenBank/DDBJ databases">
        <title>Mesonia sp. MT50, isolated from deep-sea sediment of the Mariana Trench.</title>
        <authorList>
            <person name="Fu H."/>
        </authorList>
    </citation>
    <scope>NUCLEOTIDE SEQUENCE [LARGE SCALE GENOMIC DNA]</scope>
    <source>
        <strain evidence="2 3">MT50</strain>
    </source>
</reference>
<evidence type="ECO:0000313" key="3">
    <source>
        <dbReference type="Proteomes" id="UP001230915"/>
    </source>
</evidence>
<proteinExistence type="predicted"/>
<name>A0ABU1A4A4_9FLAO</name>
<keyword evidence="3" id="KW-1185">Reference proteome</keyword>
<accession>A0ABU1A4A4</accession>
<dbReference type="Gene3D" id="1.20.120.520">
    <property type="entry name" value="nmb1532 protein domain like"/>
    <property type="match status" value="1"/>
</dbReference>
<dbReference type="EMBL" id="JAVHUL010000046">
    <property type="protein sequence ID" value="MDQ7918475.1"/>
    <property type="molecule type" value="Genomic_DNA"/>
</dbReference>
<dbReference type="Proteomes" id="UP001230915">
    <property type="component" value="Unassembled WGS sequence"/>
</dbReference>
<gene>
    <name evidence="2" type="ORF">RBU60_12930</name>
</gene>